<dbReference type="Gene3D" id="3.90.180.10">
    <property type="entry name" value="Medium-chain alcohol dehydrogenases, catalytic domain"/>
    <property type="match status" value="1"/>
</dbReference>
<dbReference type="EMBL" id="JAZGQK010000012">
    <property type="protein sequence ID" value="MEE6259840.1"/>
    <property type="molecule type" value="Genomic_DNA"/>
</dbReference>
<dbReference type="PANTHER" id="PTHR48106">
    <property type="entry name" value="QUINONE OXIDOREDUCTASE PIG3-RELATED"/>
    <property type="match status" value="1"/>
</dbReference>
<dbReference type="InterPro" id="IPR013154">
    <property type="entry name" value="ADH-like_N"/>
</dbReference>
<comment type="caution">
    <text evidence="4">The sequence shown here is derived from an EMBL/GenBank/DDBJ whole genome shotgun (WGS) entry which is preliminary data.</text>
</comment>
<organism evidence="4 5">
    <name type="scientific">Plantactinospora sonchi</name>
    <dbReference type="NCBI Taxonomy" id="1544735"/>
    <lineage>
        <taxon>Bacteria</taxon>
        <taxon>Bacillati</taxon>
        <taxon>Actinomycetota</taxon>
        <taxon>Actinomycetes</taxon>
        <taxon>Micromonosporales</taxon>
        <taxon>Micromonosporaceae</taxon>
        <taxon>Plantactinospora</taxon>
    </lineage>
</organism>
<protein>
    <submittedName>
        <fullName evidence="4">Zinc-binding dehydrogenase</fullName>
    </submittedName>
</protein>
<gene>
    <name evidence="4" type="ORF">V1633_15230</name>
</gene>
<proteinExistence type="predicted"/>
<dbReference type="InterPro" id="IPR036291">
    <property type="entry name" value="NAD(P)-bd_dom_sf"/>
</dbReference>
<reference evidence="4 5" key="1">
    <citation type="submission" date="2024-01" db="EMBL/GenBank/DDBJ databases">
        <title>Genome insights into Plantactinospora sonchi sp. nov.</title>
        <authorList>
            <person name="Wang L."/>
        </authorList>
    </citation>
    <scope>NUCLEOTIDE SEQUENCE [LARGE SCALE GENOMIC DNA]</scope>
    <source>
        <strain evidence="4 5">NEAU-QY2</strain>
    </source>
</reference>
<evidence type="ECO:0000313" key="5">
    <source>
        <dbReference type="Proteomes" id="UP001332243"/>
    </source>
</evidence>
<evidence type="ECO:0000256" key="2">
    <source>
        <dbReference type="ARBA" id="ARBA00023002"/>
    </source>
</evidence>
<dbReference type="SUPFAM" id="SSF50129">
    <property type="entry name" value="GroES-like"/>
    <property type="match status" value="1"/>
</dbReference>
<dbReference type="Pfam" id="PF08240">
    <property type="entry name" value="ADH_N"/>
    <property type="match status" value="1"/>
</dbReference>
<dbReference type="RefSeq" id="WP_331214959.1">
    <property type="nucleotide sequence ID" value="NZ_JAZGQK010000012.1"/>
</dbReference>
<feature type="domain" description="Enoyl reductase (ER)" evidence="3">
    <location>
        <begin position="10"/>
        <end position="308"/>
    </location>
</feature>
<keyword evidence="2" id="KW-0560">Oxidoreductase</keyword>
<dbReference type="Pfam" id="PF13602">
    <property type="entry name" value="ADH_zinc_N_2"/>
    <property type="match status" value="1"/>
</dbReference>
<evidence type="ECO:0000256" key="1">
    <source>
        <dbReference type="ARBA" id="ARBA00022857"/>
    </source>
</evidence>
<dbReference type="InterPro" id="IPR020843">
    <property type="entry name" value="ER"/>
</dbReference>
<dbReference type="SMART" id="SM00829">
    <property type="entry name" value="PKS_ER"/>
    <property type="match status" value="1"/>
</dbReference>
<dbReference type="Gene3D" id="3.40.50.720">
    <property type="entry name" value="NAD(P)-binding Rossmann-like Domain"/>
    <property type="match status" value="1"/>
</dbReference>
<evidence type="ECO:0000259" key="3">
    <source>
        <dbReference type="SMART" id="SM00829"/>
    </source>
</evidence>
<sequence>MRQIRFHSYGGPEVLRLEEAPVPKPGPDDLLVRTGSIGVTLPAVRRVRGEGRPPLPGVLGGEIAGEVVAVGTRVTGFTVGDRVTSLTFTGSYADLVLAPAALASRIPDHASDVQAVALVRGGHLALALLATAGPAATGSVLITGAASGAGHLAVQLAKRQGISRVVAAVSSPAKAEFLRGLGADEVVTYGSADWGDPVDVVLDGVGGDLLPRALAAVAPGGRLLFFNSGGGTVPAFDLLAGAKSITGFTMARFVDTRRDLYDRHHEHLWQLHRDGGLRAVVHAEIPLTEAATAHELIEARANLGKVVLRP</sequence>
<dbReference type="PANTHER" id="PTHR48106:SF13">
    <property type="entry name" value="QUINONE OXIDOREDUCTASE-RELATED"/>
    <property type="match status" value="1"/>
</dbReference>
<name>A0ABU7RTL3_9ACTN</name>
<dbReference type="InterPro" id="IPR011032">
    <property type="entry name" value="GroES-like_sf"/>
</dbReference>
<dbReference type="Proteomes" id="UP001332243">
    <property type="component" value="Unassembled WGS sequence"/>
</dbReference>
<keyword evidence="1" id="KW-0521">NADP</keyword>
<keyword evidence="5" id="KW-1185">Reference proteome</keyword>
<dbReference type="SUPFAM" id="SSF51735">
    <property type="entry name" value="NAD(P)-binding Rossmann-fold domains"/>
    <property type="match status" value="1"/>
</dbReference>
<evidence type="ECO:0000313" key="4">
    <source>
        <dbReference type="EMBL" id="MEE6259840.1"/>
    </source>
</evidence>
<accession>A0ABU7RTL3</accession>